<organism evidence="1">
    <name type="scientific">uncultured Anaerotruncus sp</name>
    <dbReference type="NCBI Taxonomy" id="905011"/>
    <lineage>
        <taxon>Bacteria</taxon>
        <taxon>Bacillati</taxon>
        <taxon>Bacillota</taxon>
        <taxon>Clostridia</taxon>
        <taxon>Eubacteriales</taxon>
        <taxon>Oscillospiraceae</taxon>
        <taxon>Anaerotruncus</taxon>
        <taxon>environmental samples</taxon>
    </lineage>
</organism>
<accession>A0A1C6G2F9</accession>
<dbReference type="AlphaFoldDB" id="A0A1C6G2F9"/>
<dbReference type="InterPro" id="IPR009636">
    <property type="entry name" value="SCAF"/>
</dbReference>
<sequence>MEWLRKLLRDAPKTEDGNLDIDTVVDQINKELPKYTVPKEVYNTIKRERDEASAKLADAQKVDVAALQQQLEDEKAGRAADKGKYAFLTAATKRGAKDPDYLLYKYGADNIKLDEKGSLDDEEGLFKSLQESYAGQFETDTGVIGTSPNTLTTQTTQPVFTPEQLRGMTVDQINANWGDIQKSL</sequence>
<proteinExistence type="predicted"/>
<dbReference type="EMBL" id="FMHG01000001">
    <property type="protein sequence ID" value="SCJ39224.1"/>
    <property type="molecule type" value="Genomic_DNA"/>
</dbReference>
<gene>
    <name evidence="1" type="ORF">SAMEA3545359_00194</name>
</gene>
<name>A0A1C6G2F9_9FIRM</name>
<dbReference type="Pfam" id="PF06810">
    <property type="entry name" value="Phage_scaffold"/>
    <property type="match status" value="1"/>
</dbReference>
<reference evidence="1" key="1">
    <citation type="submission" date="2015-09" db="EMBL/GenBank/DDBJ databases">
        <authorList>
            <consortium name="Pathogen Informatics"/>
        </authorList>
    </citation>
    <scope>NUCLEOTIDE SEQUENCE</scope>
    <source>
        <strain evidence="1">2789STDY5834896</strain>
    </source>
</reference>
<evidence type="ECO:0008006" key="2">
    <source>
        <dbReference type="Google" id="ProtNLM"/>
    </source>
</evidence>
<evidence type="ECO:0000313" key="1">
    <source>
        <dbReference type="EMBL" id="SCJ39224.1"/>
    </source>
</evidence>
<protein>
    <recommendedName>
        <fullName evidence="2">Phage minor structural protein GP20</fullName>
    </recommendedName>
</protein>